<keyword evidence="2" id="KW-0472">Membrane</keyword>
<name>A0A292YL24_9BACL</name>
<evidence type="ECO:0000256" key="2">
    <source>
        <dbReference type="SAM" id="Phobius"/>
    </source>
</evidence>
<evidence type="ECO:0000259" key="3">
    <source>
        <dbReference type="Pfam" id="PF13464"/>
    </source>
</evidence>
<dbReference type="Pfam" id="PF13464">
    <property type="entry name" value="RodZ_C"/>
    <property type="match status" value="1"/>
</dbReference>
<dbReference type="EMBL" id="BDUF01000109">
    <property type="protein sequence ID" value="GAX91807.1"/>
    <property type="molecule type" value="Genomic_DNA"/>
</dbReference>
<dbReference type="Proteomes" id="UP000217785">
    <property type="component" value="Unassembled WGS sequence"/>
</dbReference>
<feature type="compositionally biased region" description="Pro residues" evidence="1">
    <location>
        <begin position="153"/>
        <end position="174"/>
    </location>
</feature>
<dbReference type="AlphaFoldDB" id="A0A292YL24"/>
<dbReference type="Pfam" id="PF13413">
    <property type="entry name" value="HTH_25"/>
    <property type="match status" value="1"/>
</dbReference>
<dbReference type="GO" id="GO:0003677">
    <property type="term" value="F:DNA binding"/>
    <property type="evidence" value="ECO:0007669"/>
    <property type="project" value="InterPro"/>
</dbReference>
<keyword evidence="2" id="KW-0812">Transmembrane</keyword>
<gene>
    <name evidence="4" type="ORF">EFBL_3498</name>
</gene>
<evidence type="ECO:0000313" key="4">
    <source>
        <dbReference type="EMBL" id="GAX91807.1"/>
    </source>
</evidence>
<feature type="transmembrane region" description="Helical" evidence="2">
    <location>
        <begin position="118"/>
        <end position="135"/>
    </location>
</feature>
<accession>A0A292YL24</accession>
<organism evidence="4 5">
    <name type="scientific">Effusibacillus lacus</name>
    <dbReference type="NCBI Taxonomy" id="1348429"/>
    <lineage>
        <taxon>Bacteria</taxon>
        <taxon>Bacillati</taxon>
        <taxon>Bacillota</taxon>
        <taxon>Bacilli</taxon>
        <taxon>Bacillales</taxon>
        <taxon>Alicyclobacillaceae</taxon>
        <taxon>Effusibacillus</taxon>
    </lineage>
</organism>
<feature type="region of interest" description="Disordered" evidence="1">
    <location>
        <begin position="143"/>
        <end position="179"/>
    </location>
</feature>
<protein>
    <submittedName>
        <fullName evidence="4">Helix-turn-helix domain-containing protein</fullName>
    </submittedName>
</protein>
<dbReference type="InterPro" id="IPR025194">
    <property type="entry name" value="RodZ-like_C"/>
</dbReference>
<comment type="caution">
    <text evidence="4">The sequence shown here is derived from an EMBL/GenBank/DDBJ whole genome shotgun (WGS) entry which is preliminary data.</text>
</comment>
<proteinExistence type="predicted"/>
<feature type="region of interest" description="Disordered" evidence="1">
    <location>
        <begin position="77"/>
        <end position="110"/>
    </location>
</feature>
<dbReference type="InterPro" id="IPR050400">
    <property type="entry name" value="Bact_Cytoskel_RodZ"/>
</dbReference>
<evidence type="ECO:0000313" key="5">
    <source>
        <dbReference type="Proteomes" id="UP000217785"/>
    </source>
</evidence>
<keyword evidence="2" id="KW-1133">Transmembrane helix</keyword>
<dbReference type="SUPFAM" id="SSF47413">
    <property type="entry name" value="lambda repressor-like DNA-binding domains"/>
    <property type="match status" value="1"/>
</dbReference>
<dbReference type="InterPro" id="IPR010982">
    <property type="entry name" value="Lambda_DNA-bd_dom_sf"/>
</dbReference>
<reference evidence="5" key="1">
    <citation type="submission" date="2017-07" db="EMBL/GenBank/DDBJ databases">
        <title>Draft genome sequence of Effusibacillus lacus strain skLN1.</title>
        <authorList>
            <person name="Watanabe M."/>
            <person name="Kojima H."/>
            <person name="Fukui M."/>
        </authorList>
    </citation>
    <scope>NUCLEOTIDE SEQUENCE [LARGE SCALE GENOMIC DNA]</scope>
    <source>
        <strain evidence="5">skLN1</strain>
    </source>
</reference>
<feature type="domain" description="Cytoskeleton protein RodZ-like C-terminal" evidence="3">
    <location>
        <begin position="203"/>
        <end position="263"/>
    </location>
</feature>
<keyword evidence="5" id="KW-1185">Reference proteome</keyword>
<sequence>MTELGRILQKARESKQLTLDDIQERTNIRKRYLQAIEEGDLSVIPGLVYARGFIKLYAEQLGLDGQALLEEYGLLNQPNPVQPAKADTSVPSRRERSTKQNPPAAPAVEPGNRLFPQVLMGILVIGLLGVGYWFLTQKETASEPPQPQVQEPVAPPLQQPANPPVPPVAEPKPTGPIKADVKERGRSVYKVEGDRIKLDIQVANGDCWMEIVADGEIKYSKTATSGTVLPVEASKEIKIVAGFSPALSIKANGVPVELEQVKGGYEYLFQKK</sequence>
<evidence type="ECO:0000256" key="1">
    <source>
        <dbReference type="SAM" id="MobiDB-lite"/>
    </source>
</evidence>
<dbReference type="PANTHER" id="PTHR34475">
    <property type="match status" value="1"/>
</dbReference>
<dbReference type="PANTHER" id="PTHR34475:SF1">
    <property type="entry name" value="CYTOSKELETON PROTEIN RODZ"/>
    <property type="match status" value="1"/>
</dbReference>
<dbReference type="Gene3D" id="1.10.260.40">
    <property type="entry name" value="lambda repressor-like DNA-binding domains"/>
    <property type="match status" value="1"/>
</dbReference>